<evidence type="ECO:0000313" key="1">
    <source>
        <dbReference type="EMBL" id="GBM98981.1"/>
    </source>
</evidence>
<reference evidence="1 2" key="1">
    <citation type="journal article" date="2019" name="Sci. Rep.">
        <title>Orb-weaving spider Araneus ventricosus genome elucidates the spidroin gene catalogue.</title>
        <authorList>
            <person name="Kono N."/>
            <person name="Nakamura H."/>
            <person name="Ohtoshi R."/>
            <person name="Moran D.A.P."/>
            <person name="Shinohara A."/>
            <person name="Yoshida Y."/>
            <person name="Fujiwara M."/>
            <person name="Mori M."/>
            <person name="Tomita M."/>
            <person name="Arakawa K."/>
        </authorList>
    </citation>
    <scope>NUCLEOTIDE SEQUENCE [LARGE SCALE GENOMIC DNA]</scope>
</reference>
<organism evidence="1 2">
    <name type="scientific">Araneus ventricosus</name>
    <name type="common">Orbweaver spider</name>
    <name type="synonym">Epeira ventricosa</name>
    <dbReference type="NCBI Taxonomy" id="182803"/>
    <lineage>
        <taxon>Eukaryota</taxon>
        <taxon>Metazoa</taxon>
        <taxon>Ecdysozoa</taxon>
        <taxon>Arthropoda</taxon>
        <taxon>Chelicerata</taxon>
        <taxon>Arachnida</taxon>
        <taxon>Araneae</taxon>
        <taxon>Araneomorphae</taxon>
        <taxon>Entelegynae</taxon>
        <taxon>Araneoidea</taxon>
        <taxon>Araneidae</taxon>
        <taxon>Araneus</taxon>
    </lineage>
</organism>
<gene>
    <name evidence="1" type="ORF">AVEN_182631_1</name>
</gene>
<sequence>MFLNQYEDFIFSLSRTDMCDVCFECKLKDVETPDVSLQKLKVKKHYEMKDEMSKSEWSLIWEFDYTEKAAMAEKKTPILCKTGYHSAITQETRKIEHQGFKEEGCCSSATFCYF</sequence>
<dbReference type="Proteomes" id="UP000499080">
    <property type="component" value="Unassembled WGS sequence"/>
</dbReference>
<protein>
    <submittedName>
        <fullName evidence="1">Uncharacterized protein</fullName>
    </submittedName>
</protein>
<comment type="caution">
    <text evidence="1">The sequence shown here is derived from an EMBL/GenBank/DDBJ whole genome shotgun (WGS) entry which is preliminary data.</text>
</comment>
<proteinExistence type="predicted"/>
<dbReference type="AlphaFoldDB" id="A0A4Y2K9H1"/>
<accession>A0A4Y2K9H1</accession>
<dbReference type="EMBL" id="BGPR01004376">
    <property type="protein sequence ID" value="GBM98981.1"/>
    <property type="molecule type" value="Genomic_DNA"/>
</dbReference>
<keyword evidence="2" id="KW-1185">Reference proteome</keyword>
<evidence type="ECO:0000313" key="2">
    <source>
        <dbReference type="Proteomes" id="UP000499080"/>
    </source>
</evidence>
<name>A0A4Y2K9H1_ARAVE</name>